<protein>
    <submittedName>
        <fullName evidence="1">Uncharacterized protein</fullName>
    </submittedName>
</protein>
<gene>
    <name evidence="1" type="ORF">SCF082_LOCUS49707</name>
</gene>
<name>A0ABP0S2Y7_9DINO</name>
<comment type="caution">
    <text evidence="1">The sequence shown here is derived from an EMBL/GenBank/DDBJ whole genome shotgun (WGS) entry which is preliminary data.</text>
</comment>
<evidence type="ECO:0000313" key="1">
    <source>
        <dbReference type="EMBL" id="CAK9106720.1"/>
    </source>
</evidence>
<reference evidence="1 2" key="1">
    <citation type="submission" date="2024-02" db="EMBL/GenBank/DDBJ databases">
        <authorList>
            <person name="Chen Y."/>
            <person name="Shah S."/>
            <person name="Dougan E. K."/>
            <person name="Thang M."/>
            <person name="Chan C."/>
        </authorList>
    </citation>
    <scope>NUCLEOTIDE SEQUENCE [LARGE SCALE GENOMIC DNA]</scope>
</reference>
<dbReference type="Proteomes" id="UP001642464">
    <property type="component" value="Unassembled WGS sequence"/>
</dbReference>
<evidence type="ECO:0000313" key="2">
    <source>
        <dbReference type="Proteomes" id="UP001642464"/>
    </source>
</evidence>
<sequence>MLATCARSLRTRLGHTAVLAPAAARFAGGIRILEEAHKAQENLYMHQEDERLLAKMIANHPELSPEYQGIKGIMMDDAHKVEDKVKMIFMKHGIPPVNKALVQDIVDLVGQSGTK</sequence>
<keyword evidence="2" id="KW-1185">Reference proteome</keyword>
<proteinExistence type="predicted"/>
<dbReference type="EMBL" id="CAXAMM010042795">
    <property type="protein sequence ID" value="CAK9106720.1"/>
    <property type="molecule type" value="Genomic_DNA"/>
</dbReference>
<organism evidence="1 2">
    <name type="scientific">Durusdinium trenchii</name>
    <dbReference type="NCBI Taxonomy" id="1381693"/>
    <lineage>
        <taxon>Eukaryota</taxon>
        <taxon>Sar</taxon>
        <taxon>Alveolata</taxon>
        <taxon>Dinophyceae</taxon>
        <taxon>Suessiales</taxon>
        <taxon>Symbiodiniaceae</taxon>
        <taxon>Durusdinium</taxon>
    </lineage>
</organism>
<accession>A0ABP0S2Y7</accession>